<dbReference type="EMBL" id="CP001087">
    <property type="protein sequence ID" value="ACN13234.1"/>
    <property type="molecule type" value="Genomic_DNA"/>
</dbReference>
<dbReference type="AlphaFoldDB" id="C0QEB7"/>
<dbReference type="Proteomes" id="UP000000442">
    <property type="component" value="Chromosome"/>
</dbReference>
<evidence type="ECO:0000313" key="2">
    <source>
        <dbReference type="Proteomes" id="UP000000442"/>
    </source>
</evidence>
<dbReference type="KEGG" id="dat:HRM2_01110"/>
<name>C0QEB7_DESAH</name>
<reference evidence="1 2" key="1">
    <citation type="journal article" date="2009" name="Environ. Microbiol.">
        <title>Genome sequence of Desulfobacterium autotrophicum HRM2, a marine sulfate reducer oxidizing organic carbon completely to carbon dioxide.</title>
        <authorList>
            <person name="Strittmatter A.W."/>
            <person name="Liesegang H."/>
            <person name="Rabus R."/>
            <person name="Decker I."/>
            <person name="Amann J."/>
            <person name="Andres S."/>
            <person name="Henne A."/>
            <person name="Fricke W.F."/>
            <person name="Martinez-Arias R."/>
            <person name="Bartels D."/>
            <person name="Goesmann A."/>
            <person name="Krause L."/>
            <person name="Puehler A."/>
            <person name="Klenk H.P."/>
            <person name="Richter M."/>
            <person name="Schuler M."/>
            <person name="Gloeckner F.O."/>
            <person name="Meyerdierks A."/>
            <person name="Gottschalk G."/>
            <person name="Amann R."/>
        </authorList>
    </citation>
    <scope>NUCLEOTIDE SEQUENCE [LARGE SCALE GENOMIC DNA]</scope>
    <source>
        <strain evidence="2">ATCC 43914 / DSM 3382 / HRM2</strain>
    </source>
</reference>
<keyword evidence="2" id="KW-1185">Reference proteome</keyword>
<protein>
    <submittedName>
        <fullName evidence="1">Uncharacterized protein</fullName>
    </submittedName>
</protein>
<accession>C0QEB7</accession>
<proteinExistence type="predicted"/>
<dbReference type="HOGENOM" id="CLU_2952826_0_0_7"/>
<organism evidence="1 2">
    <name type="scientific">Desulforapulum autotrophicum (strain ATCC 43914 / DSM 3382 / VKM B-1955 / HRM2)</name>
    <name type="common">Desulfobacterium autotrophicum</name>
    <dbReference type="NCBI Taxonomy" id="177437"/>
    <lineage>
        <taxon>Bacteria</taxon>
        <taxon>Pseudomonadati</taxon>
        <taxon>Thermodesulfobacteriota</taxon>
        <taxon>Desulfobacteria</taxon>
        <taxon>Desulfobacterales</taxon>
        <taxon>Desulfobacteraceae</taxon>
        <taxon>Desulforapulum</taxon>
    </lineage>
</organism>
<sequence length="59" mass="6932">MPQSESKPTPRSERTIVVDLIKLNISLKFKIRLVFDLFLISLEFNIQNFFPLGLNKIIR</sequence>
<gene>
    <name evidence="1" type="ordered locus">HRM2_01110</name>
</gene>
<evidence type="ECO:0000313" key="1">
    <source>
        <dbReference type="EMBL" id="ACN13234.1"/>
    </source>
</evidence>
<dbReference type="STRING" id="177437.HRM2_01110"/>